<name>A0A6A5T480_9PLEO</name>
<protein>
    <submittedName>
        <fullName evidence="1">Uncharacterized protein</fullName>
    </submittedName>
</protein>
<accession>A0A6A5T480</accession>
<dbReference type="AlphaFoldDB" id="A0A6A5T480"/>
<reference evidence="1" key="1">
    <citation type="journal article" date="2020" name="Stud. Mycol.">
        <title>101 Dothideomycetes genomes: a test case for predicting lifestyles and emergence of pathogens.</title>
        <authorList>
            <person name="Haridas S."/>
            <person name="Albert R."/>
            <person name="Binder M."/>
            <person name="Bloem J."/>
            <person name="Labutti K."/>
            <person name="Salamov A."/>
            <person name="Andreopoulos B."/>
            <person name="Baker S."/>
            <person name="Barry K."/>
            <person name="Bills G."/>
            <person name="Bluhm B."/>
            <person name="Cannon C."/>
            <person name="Castanera R."/>
            <person name="Culley D."/>
            <person name="Daum C."/>
            <person name="Ezra D."/>
            <person name="Gonzalez J."/>
            <person name="Henrissat B."/>
            <person name="Kuo A."/>
            <person name="Liang C."/>
            <person name="Lipzen A."/>
            <person name="Lutzoni F."/>
            <person name="Magnuson J."/>
            <person name="Mondo S."/>
            <person name="Nolan M."/>
            <person name="Ohm R."/>
            <person name="Pangilinan J."/>
            <person name="Park H.-J."/>
            <person name="Ramirez L."/>
            <person name="Alfaro M."/>
            <person name="Sun H."/>
            <person name="Tritt A."/>
            <person name="Yoshinaga Y."/>
            <person name="Zwiers L.-H."/>
            <person name="Turgeon B."/>
            <person name="Goodwin S."/>
            <person name="Spatafora J."/>
            <person name="Crous P."/>
            <person name="Grigoriev I."/>
        </authorList>
    </citation>
    <scope>NUCLEOTIDE SEQUENCE</scope>
    <source>
        <strain evidence="1">CBS 161.51</strain>
    </source>
</reference>
<dbReference type="Proteomes" id="UP000800038">
    <property type="component" value="Unassembled WGS sequence"/>
</dbReference>
<gene>
    <name evidence="1" type="ORF">EJ02DRAFT_508406</name>
</gene>
<proteinExistence type="predicted"/>
<dbReference type="EMBL" id="ML976001">
    <property type="protein sequence ID" value="KAF1946884.1"/>
    <property type="molecule type" value="Genomic_DNA"/>
</dbReference>
<sequence>MGCSERKENGREERDIYTWTLVVPSSSTPEFSLASAFSSTPTPMPSLSPSSLPSSTADNACTNVVVMSCSDITTPDDNDAEELDGSFTPEECCRACFNAPGCTYGAQYYDDTVCYIYTETGAEANQCLLGVQAVENTEEMPSWGPGPFGAAVA</sequence>
<evidence type="ECO:0000313" key="1">
    <source>
        <dbReference type="EMBL" id="KAF1946884.1"/>
    </source>
</evidence>
<organism evidence="1 2">
    <name type="scientific">Clathrospora elynae</name>
    <dbReference type="NCBI Taxonomy" id="706981"/>
    <lineage>
        <taxon>Eukaryota</taxon>
        <taxon>Fungi</taxon>
        <taxon>Dikarya</taxon>
        <taxon>Ascomycota</taxon>
        <taxon>Pezizomycotina</taxon>
        <taxon>Dothideomycetes</taxon>
        <taxon>Pleosporomycetidae</taxon>
        <taxon>Pleosporales</taxon>
        <taxon>Diademaceae</taxon>
        <taxon>Clathrospora</taxon>
    </lineage>
</organism>
<evidence type="ECO:0000313" key="2">
    <source>
        <dbReference type="Proteomes" id="UP000800038"/>
    </source>
</evidence>
<keyword evidence="2" id="KW-1185">Reference proteome</keyword>